<gene>
    <name evidence="1" type="ORF">QC761_304520</name>
</gene>
<reference evidence="1 2" key="1">
    <citation type="journal article" date="2023" name="bioRxiv">
        <title>High-quality genome assemblies of four members of thePodospora anserinaspecies complex.</title>
        <authorList>
            <person name="Ament-Velasquez S.L."/>
            <person name="Vogan A.A."/>
            <person name="Wallerman O."/>
            <person name="Hartmann F."/>
            <person name="Gautier V."/>
            <person name="Silar P."/>
            <person name="Giraud T."/>
            <person name="Johannesson H."/>
        </authorList>
    </citation>
    <scope>NUCLEOTIDE SEQUENCE [LARGE SCALE GENOMIC DNA]</scope>
    <source>
        <strain evidence="1 2">CBS 112042</strain>
    </source>
</reference>
<name>A0ABR0FN40_9PEZI</name>
<evidence type="ECO:0008006" key="3">
    <source>
        <dbReference type="Google" id="ProtNLM"/>
    </source>
</evidence>
<protein>
    <recommendedName>
        <fullName evidence="3">Methyltransferase</fullName>
    </recommendedName>
</protein>
<evidence type="ECO:0000313" key="2">
    <source>
        <dbReference type="Proteomes" id="UP001322138"/>
    </source>
</evidence>
<dbReference type="RefSeq" id="XP_062733381.1">
    <property type="nucleotide sequence ID" value="XM_062877593.1"/>
</dbReference>
<accession>A0ABR0FN40</accession>
<dbReference type="Proteomes" id="UP001322138">
    <property type="component" value="Unassembled WGS sequence"/>
</dbReference>
<keyword evidence="2" id="KW-1185">Reference proteome</keyword>
<dbReference type="EMBL" id="JAFFGZ010000005">
    <property type="protein sequence ID" value="KAK4644405.1"/>
    <property type="molecule type" value="Genomic_DNA"/>
</dbReference>
<organism evidence="1 2">
    <name type="scientific">Podospora bellae-mahoneyi</name>
    <dbReference type="NCBI Taxonomy" id="2093777"/>
    <lineage>
        <taxon>Eukaryota</taxon>
        <taxon>Fungi</taxon>
        <taxon>Dikarya</taxon>
        <taxon>Ascomycota</taxon>
        <taxon>Pezizomycotina</taxon>
        <taxon>Sordariomycetes</taxon>
        <taxon>Sordariomycetidae</taxon>
        <taxon>Sordariales</taxon>
        <taxon>Podosporaceae</taxon>
        <taxon>Podospora</taxon>
    </lineage>
</organism>
<evidence type="ECO:0000313" key="1">
    <source>
        <dbReference type="EMBL" id="KAK4644405.1"/>
    </source>
</evidence>
<dbReference type="CDD" id="cd02440">
    <property type="entry name" value="AdoMet_MTases"/>
    <property type="match status" value="1"/>
</dbReference>
<dbReference type="InterPro" id="IPR029063">
    <property type="entry name" value="SAM-dependent_MTases_sf"/>
</dbReference>
<proteinExistence type="predicted"/>
<comment type="caution">
    <text evidence="1">The sequence shown here is derived from an EMBL/GenBank/DDBJ whole genome shotgun (WGS) entry which is preliminary data.</text>
</comment>
<dbReference type="Gene3D" id="3.40.50.150">
    <property type="entry name" value="Vaccinia Virus protein VP39"/>
    <property type="match status" value="1"/>
</dbReference>
<dbReference type="SUPFAM" id="SSF53335">
    <property type="entry name" value="S-adenosyl-L-methionine-dependent methyltransferases"/>
    <property type="match status" value="1"/>
</dbReference>
<dbReference type="GeneID" id="87897075"/>
<sequence>MDESDLQTVPVDNTYREVITLNGRDFQRYAVENSIYFAPVDDDEIERLHYQHELFNMVFENRLIFPPVPRPRRILECGSGSGAWAIEVAEQYPECEVIGLDIYPYPVPEDIPDNVDFQVDDLNSP</sequence>